<organism evidence="1 2">
    <name type="scientific">Trifolium medium</name>
    <dbReference type="NCBI Taxonomy" id="97028"/>
    <lineage>
        <taxon>Eukaryota</taxon>
        <taxon>Viridiplantae</taxon>
        <taxon>Streptophyta</taxon>
        <taxon>Embryophyta</taxon>
        <taxon>Tracheophyta</taxon>
        <taxon>Spermatophyta</taxon>
        <taxon>Magnoliopsida</taxon>
        <taxon>eudicotyledons</taxon>
        <taxon>Gunneridae</taxon>
        <taxon>Pentapetalae</taxon>
        <taxon>rosids</taxon>
        <taxon>fabids</taxon>
        <taxon>Fabales</taxon>
        <taxon>Fabaceae</taxon>
        <taxon>Papilionoideae</taxon>
        <taxon>50 kb inversion clade</taxon>
        <taxon>NPAAA clade</taxon>
        <taxon>Hologalegina</taxon>
        <taxon>IRL clade</taxon>
        <taxon>Trifolieae</taxon>
        <taxon>Trifolium</taxon>
    </lineage>
</organism>
<dbReference type="AlphaFoldDB" id="A0A392SYK1"/>
<evidence type="ECO:0000313" key="2">
    <source>
        <dbReference type="Proteomes" id="UP000265520"/>
    </source>
</evidence>
<accession>A0A392SYK1</accession>
<dbReference type="EMBL" id="LXQA010455277">
    <property type="protein sequence ID" value="MCI52940.1"/>
    <property type="molecule type" value="Genomic_DNA"/>
</dbReference>
<protein>
    <submittedName>
        <fullName evidence="1">Uncharacterized protein</fullName>
    </submittedName>
</protein>
<evidence type="ECO:0000313" key="1">
    <source>
        <dbReference type="EMBL" id="MCI52940.1"/>
    </source>
</evidence>
<dbReference type="Proteomes" id="UP000265520">
    <property type="component" value="Unassembled WGS sequence"/>
</dbReference>
<reference evidence="1 2" key="1">
    <citation type="journal article" date="2018" name="Front. Plant Sci.">
        <title>Red Clover (Trifolium pratense) and Zigzag Clover (T. medium) - A Picture of Genomic Similarities and Differences.</title>
        <authorList>
            <person name="Dluhosova J."/>
            <person name="Istvanek J."/>
            <person name="Nedelnik J."/>
            <person name="Repkova J."/>
        </authorList>
    </citation>
    <scope>NUCLEOTIDE SEQUENCE [LARGE SCALE GENOMIC DNA]</scope>
    <source>
        <strain evidence="2">cv. 10/8</strain>
        <tissue evidence="1">Leaf</tissue>
    </source>
</reference>
<feature type="non-terminal residue" evidence="1">
    <location>
        <position position="1"/>
    </location>
</feature>
<keyword evidence="2" id="KW-1185">Reference proteome</keyword>
<comment type="caution">
    <text evidence="1">The sequence shown here is derived from an EMBL/GenBank/DDBJ whole genome shotgun (WGS) entry which is preliminary data.</text>
</comment>
<sequence length="37" mass="3707">AVGGCLVSGCGGMACRLTTLFEDGEDNGKLPESGCCR</sequence>
<name>A0A392SYK1_9FABA</name>
<proteinExistence type="predicted"/>